<dbReference type="EMBL" id="LFYR01001213">
    <property type="protein sequence ID" value="KMZ63665.1"/>
    <property type="molecule type" value="Genomic_DNA"/>
</dbReference>
<keyword evidence="5 8" id="KW-1133">Transmembrane helix</keyword>
<dbReference type="AlphaFoldDB" id="A0A0K9P665"/>
<dbReference type="InterPro" id="IPR039204">
    <property type="entry name" value="MRS2-like"/>
</dbReference>
<comment type="subcellular location">
    <subcellularLocation>
        <location evidence="1 8">Membrane</location>
        <topology evidence="1 8">Multi-pass membrane protein</topology>
    </subcellularLocation>
</comment>
<keyword evidence="8" id="KW-0460">Magnesium</keyword>
<dbReference type="PANTHER" id="PTHR13890:SF2">
    <property type="entry name" value="MAGNESIUM TRANSPORTER MRS2-4-RELATED"/>
    <property type="match status" value="1"/>
</dbReference>
<evidence type="ECO:0000256" key="3">
    <source>
        <dbReference type="ARBA" id="ARBA00022448"/>
    </source>
</evidence>
<evidence type="ECO:0000256" key="6">
    <source>
        <dbReference type="ARBA" id="ARBA00023065"/>
    </source>
</evidence>
<comment type="caution">
    <text evidence="10">The sequence shown here is derived from an EMBL/GenBank/DDBJ whole genome shotgun (WGS) entry which is preliminary data.</text>
</comment>
<dbReference type="Pfam" id="PF22099">
    <property type="entry name" value="MRS2-like"/>
    <property type="match status" value="2"/>
</dbReference>
<keyword evidence="9" id="KW-0175">Coiled coil</keyword>
<evidence type="ECO:0000256" key="9">
    <source>
        <dbReference type="SAM" id="Coils"/>
    </source>
</evidence>
<proteinExistence type="inferred from homology"/>
<protein>
    <recommendedName>
        <fullName evidence="8">Magnesium transporter</fullName>
    </recommendedName>
</protein>
<evidence type="ECO:0000256" key="2">
    <source>
        <dbReference type="ARBA" id="ARBA00007535"/>
    </source>
</evidence>
<dbReference type="GO" id="GO:0016020">
    <property type="term" value="C:membrane"/>
    <property type="evidence" value="ECO:0007669"/>
    <property type="project" value="UniProtKB-SubCell"/>
</dbReference>
<dbReference type="Gene3D" id="1.20.58.340">
    <property type="entry name" value="Magnesium transport protein CorA, transmembrane region"/>
    <property type="match status" value="1"/>
</dbReference>
<keyword evidence="4 8" id="KW-0812">Transmembrane</keyword>
<dbReference type="OMA" id="TRNNCII"/>
<reference evidence="11" key="1">
    <citation type="journal article" date="2016" name="Nature">
        <title>The genome of the seagrass Zostera marina reveals angiosperm adaptation to the sea.</title>
        <authorList>
            <person name="Olsen J.L."/>
            <person name="Rouze P."/>
            <person name="Verhelst B."/>
            <person name="Lin Y.-C."/>
            <person name="Bayer T."/>
            <person name="Collen J."/>
            <person name="Dattolo E."/>
            <person name="De Paoli E."/>
            <person name="Dittami S."/>
            <person name="Maumus F."/>
            <person name="Michel G."/>
            <person name="Kersting A."/>
            <person name="Lauritano C."/>
            <person name="Lohaus R."/>
            <person name="Toepel M."/>
            <person name="Tonon T."/>
            <person name="Vanneste K."/>
            <person name="Amirebrahimi M."/>
            <person name="Brakel J."/>
            <person name="Bostroem C."/>
            <person name="Chovatia M."/>
            <person name="Grimwood J."/>
            <person name="Jenkins J.W."/>
            <person name="Jueterbock A."/>
            <person name="Mraz A."/>
            <person name="Stam W.T."/>
            <person name="Tice H."/>
            <person name="Bornberg-Bauer E."/>
            <person name="Green P.J."/>
            <person name="Pearson G.A."/>
            <person name="Procaccini G."/>
            <person name="Duarte C.M."/>
            <person name="Schmutz J."/>
            <person name="Reusch T.B.H."/>
            <person name="Van de Peer Y."/>
        </authorList>
    </citation>
    <scope>NUCLEOTIDE SEQUENCE [LARGE SCALE GENOMIC DNA]</scope>
    <source>
        <strain evidence="11">cv. Finnish</strain>
    </source>
</reference>
<dbReference type="Gene3D" id="2.40.128.330">
    <property type="match status" value="1"/>
</dbReference>
<evidence type="ECO:0000313" key="11">
    <source>
        <dbReference type="Proteomes" id="UP000036987"/>
    </source>
</evidence>
<dbReference type="GO" id="GO:0015693">
    <property type="term" value="P:magnesium ion transport"/>
    <property type="evidence" value="ECO:0000318"/>
    <property type="project" value="GO_Central"/>
</dbReference>
<feature type="transmembrane region" description="Helical" evidence="8">
    <location>
        <begin position="387"/>
        <end position="410"/>
    </location>
</feature>
<evidence type="ECO:0000256" key="5">
    <source>
        <dbReference type="ARBA" id="ARBA00022989"/>
    </source>
</evidence>
<keyword evidence="7 8" id="KW-0472">Membrane</keyword>
<dbReference type="Proteomes" id="UP000036987">
    <property type="component" value="Unassembled WGS sequence"/>
</dbReference>
<dbReference type="PANTHER" id="PTHR13890">
    <property type="entry name" value="RNA SPLICING PROTEIN MRS2, MITOCHONDRIAL"/>
    <property type="match status" value="1"/>
</dbReference>
<keyword evidence="3 8" id="KW-0813">Transport</keyword>
<keyword evidence="6 8" id="KW-0406">Ion transport</keyword>
<dbReference type="GO" id="GO:0015095">
    <property type="term" value="F:magnesium ion transmembrane transporter activity"/>
    <property type="evidence" value="ECO:0000318"/>
    <property type="project" value="GO_Central"/>
</dbReference>
<dbReference type="FunFam" id="2.40.128.330:FF:000001">
    <property type="entry name" value="Magnesium transporter MRS2-1"/>
    <property type="match status" value="1"/>
</dbReference>
<feature type="coiled-coil region" evidence="9">
    <location>
        <begin position="210"/>
        <end position="244"/>
    </location>
</feature>
<accession>A0A0K9P665</accession>
<comment type="function">
    <text evidence="8">Magnesium transporter that may mediate the influx of magnesium.</text>
</comment>
<comment type="similarity">
    <text evidence="2 8">Belongs to the CorA metal ion transporter (MIT) (TC 1.A.35.5) family.</text>
</comment>
<name>A0A0K9P665_ZOSMR</name>
<gene>
    <name evidence="10" type="ORF">ZOSMA_3G01470</name>
</gene>
<feature type="transmembrane region" description="Helical" evidence="8">
    <location>
        <begin position="354"/>
        <end position="375"/>
    </location>
</feature>
<organism evidence="10 11">
    <name type="scientific">Zostera marina</name>
    <name type="common">Eelgrass</name>
    <dbReference type="NCBI Taxonomy" id="29655"/>
    <lineage>
        <taxon>Eukaryota</taxon>
        <taxon>Viridiplantae</taxon>
        <taxon>Streptophyta</taxon>
        <taxon>Embryophyta</taxon>
        <taxon>Tracheophyta</taxon>
        <taxon>Spermatophyta</taxon>
        <taxon>Magnoliopsida</taxon>
        <taxon>Liliopsida</taxon>
        <taxon>Zosteraceae</taxon>
        <taxon>Zostera</taxon>
    </lineage>
</organism>
<evidence type="ECO:0000256" key="4">
    <source>
        <dbReference type="ARBA" id="ARBA00022692"/>
    </source>
</evidence>
<evidence type="ECO:0000256" key="1">
    <source>
        <dbReference type="ARBA" id="ARBA00004141"/>
    </source>
</evidence>
<sequence length="418" mass="47365">MIGIVNRADKSTTNISSPIRTHGNDVETLPVVPLRGGSEVIKPGKKKPGLRLWMKLDRFGKSQVLECDKNAIIKSVSIPLRDLRILGPLFSHSSNILAREKAMVVNLEFIKAIVTAQEVMLLNPLESKVVDFIDRLKQQLPMKSPTRIDEYNGTITTNQPELPFEFQILEICLETICSFLESSVLELENNAYPILDDLAMNVSTKNLERVRSLKSNLTRLLARVQKVRDEIEHLLDDNEDMSQLYLTRKEMQNQQYESLMESGASIPSNEVISPQSKLQRLNSRTHASILSIATSILSEDEDVEELEMLLEAYFMQLDGTRNKILSVREYIDDTEDYVNIQLDNQRNELIQLQLILTIVSFAIGINTLIAGAFAMNFNCELFEQKGLFWPFVGLTSFGSFLVLLLILGYARRKNLLGS</sequence>
<keyword evidence="11" id="KW-1185">Reference proteome</keyword>
<dbReference type="OrthoDB" id="10251508at2759"/>
<dbReference type="CDD" id="cd12823">
    <property type="entry name" value="Mrs2_Mfm1p-like"/>
    <property type="match status" value="1"/>
</dbReference>
<evidence type="ECO:0000256" key="7">
    <source>
        <dbReference type="ARBA" id="ARBA00023136"/>
    </source>
</evidence>
<evidence type="ECO:0000256" key="8">
    <source>
        <dbReference type="RuleBase" id="RU366041"/>
    </source>
</evidence>
<evidence type="ECO:0000313" key="10">
    <source>
        <dbReference type="EMBL" id="KMZ63665.1"/>
    </source>
</evidence>